<evidence type="ECO:0000313" key="2">
    <source>
        <dbReference type="Proteomes" id="UP000799770"/>
    </source>
</evidence>
<dbReference type="OrthoDB" id="3764226at2759"/>
<name>A0A6A5ZJT4_9PLEO</name>
<dbReference type="EMBL" id="ML977315">
    <property type="protein sequence ID" value="KAF2119386.1"/>
    <property type="molecule type" value="Genomic_DNA"/>
</dbReference>
<accession>A0A6A5ZJT4</accession>
<evidence type="ECO:0008006" key="3">
    <source>
        <dbReference type="Google" id="ProtNLM"/>
    </source>
</evidence>
<dbReference type="Proteomes" id="UP000799770">
    <property type="component" value="Unassembled WGS sequence"/>
</dbReference>
<sequence>MPSFFKKSKAQPSVSPDPLVIYHISQNLSGKLTVTSNTPNAYAYSITLSIRKAWRDTIEVAIHRSIESTYQQHADVVGHCLIQTAQGKFLETRFDAYGQDIKLERSGSRANLAKANYDLVVPGLGKCKWTHDLDSLTGSDKRLKLVENGSGAVLARFGGAQNGMSEFGVLEVYDQRVARDQNWCGLCILTAVCVFAREERSRERKKKINGVVGTVSNWGGLLTMGIPVGP</sequence>
<organism evidence="1 2">
    <name type="scientific">Lophiotrema nucula</name>
    <dbReference type="NCBI Taxonomy" id="690887"/>
    <lineage>
        <taxon>Eukaryota</taxon>
        <taxon>Fungi</taxon>
        <taxon>Dikarya</taxon>
        <taxon>Ascomycota</taxon>
        <taxon>Pezizomycotina</taxon>
        <taxon>Dothideomycetes</taxon>
        <taxon>Pleosporomycetidae</taxon>
        <taxon>Pleosporales</taxon>
        <taxon>Lophiotremataceae</taxon>
        <taxon>Lophiotrema</taxon>
    </lineage>
</organism>
<evidence type="ECO:0000313" key="1">
    <source>
        <dbReference type="EMBL" id="KAF2119386.1"/>
    </source>
</evidence>
<proteinExistence type="predicted"/>
<gene>
    <name evidence="1" type="ORF">BDV96DRAFT_344564</name>
</gene>
<protein>
    <recommendedName>
        <fullName evidence="3">Tubby C-terminal-like domain-containing protein</fullName>
    </recommendedName>
</protein>
<keyword evidence="2" id="KW-1185">Reference proteome</keyword>
<reference evidence="1" key="1">
    <citation type="journal article" date="2020" name="Stud. Mycol.">
        <title>101 Dothideomycetes genomes: a test case for predicting lifestyles and emergence of pathogens.</title>
        <authorList>
            <person name="Haridas S."/>
            <person name="Albert R."/>
            <person name="Binder M."/>
            <person name="Bloem J."/>
            <person name="Labutti K."/>
            <person name="Salamov A."/>
            <person name="Andreopoulos B."/>
            <person name="Baker S."/>
            <person name="Barry K."/>
            <person name="Bills G."/>
            <person name="Bluhm B."/>
            <person name="Cannon C."/>
            <person name="Castanera R."/>
            <person name="Culley D."/>
            <person name="Daum C."/>
            <person name="Ezra D."/>
            <person name="Gonzalez J."/>
            <person name="Henrissat B."/>
            <person name="Kuo A."/>
            <person name="Liang C."/>
            <person name="Lipzen A."/>
            <person name="Lutzoni F."/>
            <person name="Magnuson J."/>
            <person name="Mondo S."/>
            <person name="Nolan M."/>
            <person name="Ohm R."/>
            <person name="Pangilinan J."/>
            <person name="Park H.-J."/>
            <person name="Ramirez L."/>
            <person name="Alfaro M."/>
            <person name="Sun H."/>
            <person name="Tritt A."/>
            <person name="Yoshinaga Y."/>
            <person name="Zwiers L.-H."/>
            <person name="Turgeon B."/>
            <person name="Goodwin S."/>
            <person name="Spatafora J."/>
            <person name="Crous P."/>
            <person name="Grigoriev I."/>
        </authorList>
    </citation>
    <scope>NUCLEOTIDE SEQUENCE</scope>
    <source>
        <strain evidence="1">CBS 627.86</strain>
    </source>
</reference>
<dbReference type="AlphaFoldDB" id="A0A6A5ZJT4"/>